<dbReference type="InterPro" id="IPR018060">
    <property type="entry name" value="HTH_AraC"/>
</dbReference>
<dbReference type="SUPFAM" id="SSF51215">
    <property type="entry name" value="Regulatory protein AraC"/>
    <property type="match status" value="1"/>
</dbReference>
<dbReference type="PROSITE" id="PS00041">
    <property type="entry name" value="HTH_ARAC_FAMILY_1"/>
    <property type="match status" value="1"/>
</dbReference>
<comment type="caution">
    <text evidence="5">The sequence shown here is derived from an EMBL/GenBank/DDBJ whole genome shotgun (WGS) entry which is preliminary data.</text>
</comment>
<protein>
    <submittedName>
        <fullName evidence="5">AraC-like DNA-binding protein</fullName>
    </submittedName>
</protein>
<dbReference type="Pfam" id="PF02311">
    <property type="entry name" value="AraC_binding"/>
    <property type="match status" value="1"/>
</dbReference>
<feature type="domain" description="HTH araC/xylS-type" evidence="4">
    <location>
        <begin position="188"/>
        <end position="286"/>
    </location>
</feature>
<sequence length="307" mass="34243">MLCLEFAIPPLPQFVTAGYAVWPPGDQHFARTFDVYDLLLVTKGTLYMTEGNTEYAIGPGKLLVLEAGAPHYGHRPCEEDTGIYWVHFVHGSPSVAIEREDIPWTTLLSKGTDRDVAPSAQQRMYIPKFASVDVQAIEPILRGMNEIHNRLNGENALRLHVMLAELFTALQAECARTAEPEPSARLARAATAYLNGCWREPFDMAVLEKELHFQADYIARCMKRHIGRTPLQYVMHLRLEEAKKLLGGTVLGLPEIAERVGIKDTNYLTRLFNAKLGVTPVAYRKLLRQQALGGPGQAYSGNDEALT</sequence>
<dbReference type="InterPro" id="IPR037923">
    <property type="entry name" value="HTH-like"/>
</dbReference>
<gene>
    <name evidence="5" type="ORF">FHS18_006599</name>
</gene>
<dbReference type="Gene3D" id="1.10.10.60">
    <property type="entry name" value="Homeodomain-like"/>
    <property type="match status" value="1"/>
</dbReference>
<evidence type="ECO:0000313" key="6">
    <source>
        <dbReference type="Proteomes" id="UP000570361"/>
    </source>
</evidence>
<evidence type="ECO:0000256" key="1">
    <source>
        <dbReference type="ARBA" id="ARBA00023015"/>
    </source>
</evidence>
<dbReference type="GO" id="GO:0003700">
    <property type="term" value="F:DNA-binding transcription factor activity"/>
    <property type="evidence" value="ECO:0007669"/>
    <property type="project" value="InterPro"/>
</dbReference>
<accession>A0A7W5FRL6</accession>
<dbReference type="Pfam" id="PF12833">
    <property type="entry name" value="HTH_18"/>
    <property type="match status" value="1"/>
</dbReference>
<organism evidence="5 6">
    <name type="scientific">Paenibacillus phyllosphaerae</name>
    <dbReference type="NCBI Taxonomy" id="274593"/>
    <lineage>
        <taxon>Bacteria</taxon>
        <taxon>Bacillati</taxon>
        <taxon>Bacillota</taxon>
        <taxon>Bacilli</taxon>
        <taxon>Bacillales</taxon>
        <taxon>Paenibacillaceae</taxon>
        <taxon>Paenibacillus</taxon>
    </lineage>
</organism>
<dbReference type="RefSeq" id="WP_183604510.1">
    <property type="nucleotide sequence ID" value="NZ_JACHXK010000032.1"/>
</dbReference>
<keyword evidence="3" id="KW-0804">Transcription</keyword>
<dbReference type="PANTHER" id="PTHR43280:SF30">
    <property type="entry name" value="MMSAB OPERON REGULATORY PROTEIN"/>
    <property type="match status" value="1"/>
</dbReference>
<evidence type="ECO:0000259" key="4">
    <source>
        <dbReference type="PROSITE" id="PS01124"/>
    </source>
</evidence>
<dbReference type="InterPro" id="IPR009057">
    <property type="entry name" value="Homeodomain-like_sf"/>
</dbReference>
<keyword evidence="1" id="KW-0805">Transcription regulation</keyword>
<reference evidence="5 6" key="1">
    <citation type="submission" date="2020-08" db="EMBL/GenBank/DDBJ databases">
        <title>Genomic Encyclopedia of Type Strains, Phase III (KMG-III): the genomes of soil and plant-associated and newly described type strains.</title>
        <authorList>
            <person name="Whitman W."/>
        </authorList>
    </citation>
    <scope>NUCLEOTIDE SEQUENCE [LARGE SCALE GENOMIC DNA]</scope>
    <source>
        <strain evidence="5 6">CECT 5862</strain>
    </source>
</reference>
<dbReference type="AlphaFoldDB" id="A0A7W5FRL6"/>
<dbReference type="InterPro" id="IPR014710">
    <property type="entry name" value="RmlC-like_jellyroll"/>
</dbReference>
<dbReference type="Gene3D" id="2.60.120.10">
    <property type="entry name" value="Jelly Rolls"/>
    <property type="match status" value="1"/>
</dbReference>
<name>A0A7W5FRL6_9BACL</name>
<dbReference type="PANTHER" id="PTHR43280">
    <property type="entry name" value="ARAC-FAMILY TRANSCRIPTIONAL REGULATOR"/>
    <property type="match status" value="1"/>
</dbReference>
<evidence type="ECO:0000256" key="2">
    <source>
        <dbReference type="ARBA" id="ARBA00023125"/>
    </source>
</evidence>
<evidence type="ECO:0000313" key="5">
    <source>
        <dbReference type="EMBL" id="MBB3114478.1"/>
    </source>
</evidence>
<dbReference type="EMBL" id="JACHXK010000032">
    <property type="protein sequence ID" value="MBB3114478.1"/>
    <property type="molecule type" value="Genomic_DNA"/>
</dbReference>
<proteinExistence type="predicted"/>
<keyword evidence="6" id="KW-1185">Reference proteome</keyword>
<evidence type="ECO:0000256" key="3">
    <source>
        <dbReference type="ARBA" id="ARBA00023163"/>
    </source>
</evidence>
<keyword evidence="2 5" id="KW-0238">DNA-binding</keyword>
<dbReference type="Proteomes" id="UP000570361">
    <property type="component" value="Unassembled WGS sequence"/>
</dbReference>
<dbReference type="PROSITE" id="PS01124">
    <property type="entry name" value="HTH_ARAC_FAMILY_2"/>
    <property type="match status" value="1"/>
</dbReference>
<dbReference type="GO" id="GO:0043565">
    <property type="term" value="F:sequence-specific DNA binding"/>
    <property type="evidence" value="ECO:0007669"/>
    <property type="project" value="InterPro"/>
</dbReference>
<dbReference type="InterPro" id="IPR003313">
    <property type="entry name" value="AraC-bd"/>
</dbReference>
<dbReference type="SUPFAM" id="SSF46689">
    <property type="entry name" value="Homeodomain-like"/>
    <property type="match status" value="1"/>
</dbReference>
<dbReference type="InterPro" id="IPR018062">
    <property type="entry name" value="HTH_AraC-typ_CS"/>
</dbReference>
<dbReference type="SMART" id="SM00342">
    <property type="entry name" value="HTH_ARAC"/>
    <property type="match status" value="1"/>
</dbReference>